<feature type="region of interest" description="Disordered" evidence="1">
    <location>
        <begin position="19"/>
        <end position="39"/>
    </location>
</feature>
<dbReference type="WBParaSite" id="ASIM_0001654801-mRNA-1">
    <property type="protein sequence ID" value="ASIM_0001654801-mRNA-1"/>
    <property type="gene ID" value="ASIM_0001654801"/>
</dbReference>
<gene>
    <name evidence="2" type="ORF">ASIM_LOCUS15955</name>
</gene>
<feature type="compositionally biased region" description="Polar residues" evidence="1">
    <location>
        <begin position="21"/>
        <end position="39"/>
    </location>
</feature>
<proteinExistence type="predicted"/>
<dbReference type="AlphaFoldDB" id="A0A0M3K6F7"/>
<name>A0A0M3K6F7_ANISI</name>
<sequence length="161" mass="18413">MEEHLLRAPEPRRVEKHFENEISTASQPDTIKSTTPQPQRAQIAYYRPFIPDPMDETILPEPERKTASYHDISELCGLSKQPSVSTLEHPEEKKAELTPFIPDPMEETLLPAPERHRASFHDISEIGGLSKQPSMGTLVQPEEKKAEFIYYRPGFDNVPSY</sequence>
<reference evidence="4" key="1">
    <citation type="submission" date="2017-02" db="UniProtKB">
        <authorList>
            <consortium name="WormBaseParasite"/>
        </authorList>
    </citation>
    <scope>IDENTIFICATION</scope>
</reference>
<dbReference type="Proteomes" id="UP000267096">
    <property type="component" value="Unassembled WGS sequence"/>
</dbReference>
<dbReference type="EMBL" id="UYRR01032695">
    <property type="protein sequence ID" value="VDK56509.1"/>
    <property type="molecule type" value="Genomic_DNA"/>
</dbReference>
<organism evidence="4">
    <name type="scientific">Anisakis simplex</name>
    <name type="common">Herring worm</name>
    <dbReference type="NCBI Taxonomy" id="6269"/>
    <lineage>
        <taxon>Eukaryota</taxon>
        <taxon>Metazoa</taxon>
        <taxon>Ecdysozoa</taxon>
        <taxon>Nematoda</taxon>
        <taxon>Chromadorea</taxon>
        <taxon>Rhabditida</taxon>
        <taxon>Spirurina</taxon>
        <taxon>Ascaridomorpha</taxon>
        <taxon>Ascaridoidea</taxon>
        <taxon>Anisakidae</taxon>
        <taxon>Anisakis</taxon>
        <taxon>Anisakis simplex complex</taxon>
    </lineage>
</organism>
<dbReference type="OrthoDB" id="5872847at2759"/>
<protein>
    <submittedName>
        <fullName evidence="4">Muscular LMNA-interacting protein</fullName>
    </submittedName>
</protein>
<reference evidence="2 3" key="2">
    <citation type="submission" date="2018-11" db="EMBL/GenBank/DDBJ databases">
        <authorList>
            <consortium name="Pathogen Informatics"/>
        </authorList>
    </citation>
    <scope>NUCLEOTIDE SEQUENCE [LARGE SCALE GENOMIC DNA]</scope>
</reference>
<keyword evidence="3" id="KW-1185">Reference proteome</keyword>
<evidence type="ECO:0000313" key="2">
    <source>
        <dbReference type="EMBL" id="VDK56509.1"/>
    </source>
</evidence>
<evidence type="ECO:0000313" key="3">
    <source>
        <dbReference type="Proteomes" id="UP000267096"/>
    </source>
</evidence>
<accession>A0A0M3K6F7</accession>
<evidence type="ECO:0000256" key="1">
    <source>
        <dbReference type="SAM" id="MobiDB-lite"/>
    </source>
</evidence>
<evidence type="ECO:0000313" key="4">
    <source>
        <dbReference type="WBParaSite" id="ASIM_0001654801-mRNA-1"/>
    </source>
</evidence>